<evidence type="ECO:0000256" key="7">
    <source>
        <dbReference type="ARBA" id="ARBA00022825"/>
    </source>
</evidence>
<evidence type="ECO:0000256" key="3">
    <source>
        <dbReference type="ARBA" id="ARBA00022525"/>
    </source>
</evidence>
<evidence type="ECO:0000256" key="5">
    <source>
        <dbReference type="ARBA" id="ARBA00022729"/>
    </source>
</evidence>
<dbReference type="InterPro" id="IPR043504">
    <property type="entry name" value="Peptidase_S1_PA_chymotrypsin"/>
</dbReference>
<dbReference type="InterPro" id="IPR001254">
    <property type="entry name" value="Trypsin_dom"/>
</dbReference>
<dbReference type="InterPro" id="IPR018114">
    <property type="entry name" value="TRYPSIN_HIS"/>
</dbReference>
<evidence type="ECO:0000256" key="10">
    <source>
        <dbReference type="RuleBase" id="RU363034"/>
    </source>
</evidence>
<evidence type="ECO:0000256" key="4">
    <source>
        <dbReference type="ARBA" id="ARBA00022670"/>
    </source>
</evidence>
<keyword evidence="9" id="KW-1015">Disulfide bond</keyword>
<feature type="domain" description="Peptidase S1" evidence="12">
    <location>
        <begin position="28"/>
        <end position="253"/>
    </location>
</feature>
<keyword evidence="7 10" id="KW-0720">Serine protease</keyword>
<evidence type="ECO:0000256" key="8">
    <source>
        <dbReference type="ARBA" id="ARBA00023145"/>
    </source>
</evidence>
<keyword evidence="4 10" id="KW-0645">Protease</keyword>
<dbReference type="PRINTS" id="PR00722">
    <property type="entry name" value="CHYMOTRYPSIN"/>
</dbReference>
<protein>
    <recommendedName>
        <fullName evidence="12">Peptidase S1 domain-containing protein</fullName>
    </recommendedName>
</protein>
<evidence type="ECO:0000256" key="11">
    <source>
        <dbReference type="SAM" id="SignalP"/>
    </source>
</evidence>
<evidence type="ECO:0000256" key="6">
    <source>
        <dbReference type="ARBA" id="ARBA00022801"/>
    </source>
</evidence>
<evidence type="ECO:0000256" key="2">
    <source>
        <dbReference type="ARBA" id="ARBA00007664"/>
    </source>
</evidence>
<dbReference type="GO" id="GO:0006508">
    <property type="term" value="P:proteolysis"/>
    <property type="evidence" value="ECO:0007669"/>
    <property type="project" value="UniProtKB-KW"/>
</dbReference>
<feature type="domain" description="Peptidase S1" evidence="12">
    <location>
        <begin position="271"/>
        <end position="496"/>
    </location>
</feature>
<feature type="signal peptide" evidence="11">
    <location>
        <begin position="1"/>
        <end position="16"/>
    </location>
</feature>
<sequence length="1027" mass="111662">MLRYFLVLVSLSAVFAGPVNNDHDAGRIVNGVETKIEDHPYQVSIQKVGKGNHFCGGSIISEDIVVTAAHCLQGAKPSDLQIRLGSTYYNEGGVLVTVKALKYHEKYNPNNMMYDVAVIKLAEPVKQSSAIRYIKLAKKVPKTGTPAVVSGWGTKCYLFCDLSLVLMEVEVKFLTREDCASKSYTYGDKIRETMVCGYAKEKDSCQGDSGGPFVAEGQLVGIVSWGQGCAMDGYPGVYADVPALRDWILETAEKLAAFAGPLADEHTAGRIVNGKETTIESRPYQVSLQQVGNGRRFCGGSIISENIVVTAAHCLQGVKPSELQVRLGSTYYNEGGLLVGVKALKYHEKFDPKLVIYDIAIAKLDKSVKESSTVRYIELTKKVPKTGTSAVVSGWGTKCFMACDLSPVLMEVEVTFLERKDCASPTYLYGEKIKETMVCGYAKEKDSCQGDSGGPFVAEGKLVGVVSWGQGCALDGYPGVYADVAALRDWVLDNSQKFLFIKIEQFHKYFTMFQLVLVVLALRSVLGEASNWEWQSRIVNGEPAAIEDYPYQVSLQNVKNDHFCGGSILSEDIVLTAAHCLEGRKPEDVKVRLGSTMYASGGVLVDVESFKSHEKFNFEETRVNDVAIIKLAQPVKQSSTIRYIKLADKKPVTGHPAIVSGWGSNCFLICALSPNLMSIEVEFVDTKDCASTSYGYGMEIKETMVCATAEGKSSCQGDSGGPLVADGQVVGIVSWSAGCAAEGYPGVYSDVVALRSWIEEAINNNIRELISKMFRYFLVIVALSAVVAGPLHNDLTAGRIVNGVETTIEKRPYQVSLQDASNGKHFCGGSIISKDIIVTAANCVHGVNPYQLKVRLGSTYKNKGGIVVGVKALKYHEKYDDDILWYDIAILKLEKPVKQSSTIRYIKMAKKAPKTGTLAVVSGWGRTCYKVCSGSPALMEVKVKFLQRKDCASKTYLYGDLVKESMVCGYATAKNSCQGYSGGPFVAKGKLVGVVSWAIGCAEDPYPSVYADVSALSDWVLDNAQNL</sequence>
<dbReference type="InterPro" id="IPR033116">
    <property type="entry name" value="TRYPSIN_SER"/>
</dbReference>
<dbReference type="FunFam" id="2.40.10.10:FF:000077">
    <property type="entry name" value="Predicted protein"/>
    <property type="match status" value="4"/>
</dbReference>
<reference evidence="13" key="2">
    <citation type="submission" date="2020-05" db="UniProtKB">
        <authorList>
            <consortium name="EnsemblMetazoa"/>
        </authorList>
    </citation>
    <scope>IDENTIFICATION</scope>
    <source>
        <strain evidence="13">IAEA</strain>
    </source>
</reference>
<dbReference type="EnsemblMetazoa" id="GPPI016537-RA">
    <property type="protein sequence ID" value="GPPI016537-PA"/>
    <property type="gene ID" value="GPPI016537"/>
</dbReference>
<name>A0A1B0B284_9MUSC</name>
<dbReference type="PANTHER" id="PTHR24276">
    <property type="entry name" value="POLYSERASE-RELATED"/>
    <property type="match status" value="1"/>
</dbReference>
<dbReference type="PROSITE" id="PS00134">
    <property type="entry name" value="TRYPSIN_HIS"/>
    <property type="match status" value="3"/>
</dbReference>
<keyword evidence="14" id="KW-1185">Reference proteome</keyword>
<evidence type="ECO:0000256" key="1">
    <source>
        <dbReference type="ARBA" id="ARBA00004613"/>
    </source>
</evidence>
<feature type="chain" id="PRO_5008404390" description="Peptidase S1 domain-containing protein" evidence="11">
    <location>
        <begin position="17"/>
        <end position="1027"/>
    </location>
</feature>
<evidence type="ECO:0000313" key="14">
    <source>
        <dbReference type="Proteomes" id="UP000092460"/>
    </source>
</evidence>
<dbReference type="AlphaFoldDB" id="A0A1B0B284"/>
<dbReference type="SUPFAM" id="SSF50494">
    <property type="entry name" value="Trypsin-like serine proteases"/>
    <property type="match status" value="4"/>
</dbReference>
<comment type="subcellular location">
    <subcellularLocation>
        <location evidence="1">Secreted</location>
    </subcellularLocation>
</comment>
<evidence type="ECO:0000313" key="13">
    <source>
        <dbReference type="EnsemblMetazoa" id="GPPI016537-PA"/>
    </source>
</evidence>
<proteinExistence type="inferred from homology"/>
<dbReference type="CDD" id="cd00190">
    <property type="entry name" value="Tryp_SPc"/>
    <property type="match status" value="4"/>
</dbReference>
<accession>A0A1B0B284</accession>
<feature type="domain" description="Peptidase S1" evidence="12">
    <location>
        <begin position="800"/>
        <end position="1025"/>
    </location>
</feature>
<feature type="domain" description="Peptidase S1" evidence="12">
    <location>
        <begin position="538"/>
        <end position="763"/>
    </location>
</feature>
<dbReference type="Proteomes" id="UP000092460">
    <property type="component" value="Unassembled WGS sequence"/>
</dbReference>
<dbReference type="SMART" id="SM00020">
    <property type="entry name" value="Tryp_SPc"/>
    <property type="match status" value="4"/>
</dbReference>
<dbReference type="VEuPathDB" id="VectorBase:GPPI016537"/>
<reference evidence="14" key="1">
    <citation type="submission" date="2015-01" db="EMBL/GenBank/DDBJ databases">
        <authorList>
            <person name="Aksoy S."/>
            <person name="Warren W."/>
            <person name="Wilson R.K."/>
        </authorList>
    </citation>
    <scope>NUCLEOTIDE SEQUENCE [LARGE SCALE GENOMIC DNA]</scope>
    <source>
        <strain evidence="14">IAEA</strain>
    </source>
</reference>
<organism evidence="13 14">
    <name type="scientific">Glossina palpalis gambiensis</name>
    <dbReference type="NCBI Taxonomy" id="67801"/>
    <lineage>
        <taxon>Eukaryota</taxon>
        <taxon>Metazoa</taxon>
        <taxon>Ecdysozoa</taxon>
        <taxon>Arthropoda</taxon>
        <taxon>Hexapoda</taxon>
        <taxon>Insecta</taxon>
        <taxon>Pterygota</taxon>
        <taxon>Neoptera</taxon>
        <taxon>Endopterygota</taxon>
        <taxon>Diptera</taxon>
        <taxon>Brachycera</taxon>
        <taxon>Muscomorpha</taxon>
        <taxon>Hippoboscoidea</taxon>
        <taxon>Glossinidae</taxon>
        <taxon>Glossina</taxon>
    </lineage>
</organism>
<dbReference type="EMBL" id="JXJN01007495">
    <property type="status" value="NOT_ANNOTATED_CDS"/>
    <property type="molecule type" value="Genomic_DNA"/>
</dbReference>
<dbReference type="InterPro" id="IPR009003">
    <property type="entry name" value="Peptidase_S1_PA"/>
</dbReference>
<keyword evidence="5 11" id="KW-0732">Signal</keyword>
<dbReference type="PROSITE" id="PS50240">
    <property type="entry name" value="TRYPSIN_DOM"/>
    <property type="match status" value="4"/>
</dbReference>
<dbReference type="EMBL" id="JXJN01007496">
    <property type="status" value="NOT_ANNOTATED_CDS"/>
    <property type="molecule type" value="Genomic_DNA"/>
</dbReference>
<dbReference type="PROSITE" id="PS00135">
    <property type="entry name" value="TRYPSIN_SER"/>
    <property type="match status" value="3"/>
</dbReference>
<dbReference type="Pfam" id="PF00089">
    <property type="entry name" value="Trypsin"/>
    <property type="match status" value="4"/>
</dbReference>
<dbReference type="InterPro" id="IPR001314">
    <property type="entry name" value="Peptidase_S1A"/>
</dbReference>
<comment type="similarity">
    <text evidence="2">Belongs to the peptidase S1 family.</text>
</comment>
<keyword evidence="8" id="KW-0865">Zymogen</keyword>
<dbReference type="GO" id="GO:0004252">
    <property type="term" value="F:serine-type endopeptidase activity"/>
    <property type="evidence" value="ECO:0007669"/>
    <property type="project" value="InterPro"/>
</dbReference>
<dbReference type="InterPro" id="IPR050430">
    <property type="entry name" value="Peptidase_S1"/>
</dbReference>
<keyword evidence="3" id="KW-0964">Secreted</keyword>
<dbReference type="STRING" id="67801.A0A1B0B284"/>
<evidence type="ECO:0000259" key="12">
    <source>
        <dbReference type="PROSITE" id="PS50240"/>
    </source>
</evidence>
<keyword evidence="6 10" id="KW-0378">Hydrolase</keyword>
<dbReference type="Gene3D" id="2.40.10.10">
    <property type="entry name" value="Trypsin-like serine proteases"/>
    <property type="match status" value="4"/>
</dbReference>
<dbReference type="GO" id="GO:0005576">
    <property type="term" value="C:extracellular region"/>
    <property type="evidence" value="ECO:0007669"/>
    <property type="project" value="UniProtKB-SubCell"/>
</dbReference>
<evidence type="ECO:0000256" key="9">
    <source>
        <dbReference type="ARBA" id="ARBA00023157"/>
    </source>
</evidence>
<dbReference type="PANTHER" id="PTHR24276:SF94">
    <property type="entry name" value="AT20289P-RELATED"/>
    <property type="match status" value="1"/>
</dbReference>